<feature type="domain" description="DNA2/NAM7 helicase helicase" evidence="2">
    <location>
        <begin position="3"/>
        <end position="48"/>
    </location>
</feature>
<dbReference type="AlphaFoldDB" id="A0A7J7PC20"/>
<evidence type="ECO:0000259" key="2">
    <source>
        <dbReference type="Pfam" id="PF13086"/>
    </source>
</evidence>
<gene>
    <name evidence="3" type="ORF">GIB67_026519</name>
</gene>
<evidence type="ECO:0000313" key="3">
    <source>
        <dbReference type="EMBL" id="KAF6176832.1"/>
    </source>
</evidence>
<keyword evidence="1" id="KW-0472">Membrane</keyword>
<dbReference type="InterPro" id="IPR027417">
    <property type="entry name" value="P-loop_NTPase"/>
</dbReference>
<dbReference type="InterPro" id="IPR045055">
    <property type="entry name" value="DNA2/NAM7-like"/>
</dbReference>
<keyword evidence="1" id="KW-0812">Transmembrane</keyword>
<protein>
    <recommendedName>
        <fullName evidence="2">DNA2/NAM7 helicase helicase domain-containing protein</fullName>
    </recommendedName>
</protein>
<dbReference type="GO" id="GO:0004386">
    <property type="term" value="F:helicase activity"/>
    <property type="evidence" value="ECO:0007669"/>
    <property type="project" value="InterPro"/>
</dbReference>
<keyword evidence="1" id="KW-1133">Transmembrane helix</keyword>
<dbReference type="Pfam" id="PF13086">
    <property type="entry name" value="AAA_11"/>
    <property type="match status" value="1"/>
</dbReference>
<evidence type="ECO:0000256" key="1">
    <source>
        <dbReference type="SAM" id="Phobius"/>
    </source>
</evidence>
<reference evidence="3 4" key="1">
    <citation type="journal article" date="2020" name="IScience">
        <title>Genome Sequencing of the Endangered Kingdonia uniflora (Circaeasteraceae, Ranunculales) Reveals Potential Mechanisms of Evolutionary Specialization.</title>
        <authorList>
            <person name="Sun Y."/>
            <person name="Deng T."/>
            <person name="Zhang A."/>
            <person name="Moore M.J."/>
            <person name="Landis J.B."/>
            <person name="Lin N."/>
            <person name="Zhang H."/>
            <person name="Zhang X."/>
            <person name="Huang J."/>
            <person name="Zhang X."/>
            <person name="Sun H."/>
            <person name="Wang H."/>
        </authorList>
    </citation>
    <scope>NUCLEOTIDE SEQUENCE [LARGE SCALE GENOMIC DNA]</scope>
    <source>
        <strain evidence="3">TB1705</strain>
        <tissue evidence="3">Leaf</tissue>
    </source>
</reference>
<name>A0A7J7PC20_9MAGN</name>
<comment type="caution">
    <text evidence="3">The sequence shown here is derived from an EMBL/GenBank/DDBJ whole genome shotgun (WGS) entry which is preliminary data.</text>
</comment>
<dbReference type="OrthoDB" id="1726821at2759"/>
<accession>A0A7J7PC20</accession>
<sequence length="89" mass="10002">MIPFGLLVIDEVAQLKECETLIHLQLPGIQHAVLIGDEHQLPATIMSKVRVLVLILRFLELEIGILLTILGYLSGFEYRLPVIPIFSLL</sequence>
<dbReference type="Proteomes" id="UP000541444">
    <property type="component" value="Unassembled WGS sequence"/>
</dbReference>
<dbReference type="Gene3D" id="3.40.50.300">
    <property type="entry name" value="P-loop containing nucleotide triphosphate hydrolases"/>
    <property type="match status" value="1"/>
</dbReference>
<organism evidence="3 4">
    <name type="scientific">Kingdonia uniflora</name>
    <dbReference type="NCBI Taxonomy" id="39325"/>
    <lineage>
        <taxon>Eukaryota</taxon>
        <taxon>Viridiplantae</taxon>
        <taxon>Streptophyta</taxon>
        <taxon>Embryophyta</taxon>
        <taxon>Tracheophyta</taxon>
        <taxon>Spermatophyta</taxon>
        <taxon>Magnoliopsida</taxon>
        <taxon>Ranunculales</taxon>
        <taxon>Circaeasteraceae</taxon>
        <taxon>Kingdonia</taxon>
    </lineage>
</organism>
<dbReference type="EMBL" id="JACGCM010000032">
    <property type="protein sequence ID" value="KAF6176832.1"/>
    <property type="molecule type" value="Genomic_DNA"/>
</dbReference>
<dbReference type="PANTHER" id="PTHR10887:SF522">
    <property type="entry name" value="P-LOOP CONTAINING NUCLEOSIDE TRIPHOSPHATE HYDROLASES SUPERFAMILY PROTEIN"/>
    <property type="match status" value="1"/>
</dbReference>
<evidence type="ECO:0000313" key="4">
    <source>
        <dbReference type="Proteomes" id="UP000541444"/>
    </source>
</evidence>
<feature type="transmembrane region" description="Helical" evidence="1">
    <location>
        <begin position="51"/>
        <end position="73"/>
    </location>
</feature>
<dbReference type="PANTHER" id="PTHR10887">
    <property type="entry name" value="DNA2/NAM7 HELICASE FAMILY"/>
    <property type="match status" value="1"/>
</dbReference>
<dbReference type="InterPro" id="IPR041677">
    <property type="entry name" value="DNA2/NAM7_AAA_11"/>
</dbReference>
<keyword evidence="4" id="KW-1185">Reference proteome</keyword>
<proteinExistence type="predicted"/>